<proteinExistence type="predicted"/>
<dbReference type="AlphaFoldDB" id="A0A3M9MCN8"/>
<keyword evidence="2" id="KW-1185">Reference proteome</keyword>
<dbReference type="Proteomes" id="UP000271678">
    <property type="component" value="Unassembled WGS sequence"/>
</dbReference>
<sequence>MAVDEELFTAVADPGQPGAWHLTWVSGPNAGYGYTTRRSDHQWADPPDLIDGARAFLAEINPETGYLED</sequence>
<comment type="caution">
    <text evidence="1">The sequence shown here is derived from an EMBL/GenBank/DDBJ whole genome shotgun (WGS) entry which is preliminary data.</text>
</comment>
<evidence type="ECO:0000313" key="1">
    <source>
        <dbReference type="EMBL" id="RNI22965.1"/>
    </source>
</evidence>
<name>A0A3M9MCN8_9MICO</name>
<dbReference type="OrthoDB" id="4465019at2"/>
<protein>
    <submittedName>
        <fullName evidence="1">Uncharacterized protein</fullName>
    </submittedName>
</protein>
<organism evidence="1 2">
    <name type="scientific">Flexivirga caeni</name>
    <dbReference type="NCBI Taxonomy" id="2294115"/>
    <lineage>
        <taxon>Bacteria</taxon>
        <taxon>Bacillati</taxon>
        <taxon>Actinomycetota</taxon>
        <taxon>Actinomycetes</taxon>
        <taxon>Micrococcales</taxon>
        <taxon>Dermacoccaceae</taxon>
        <taxon>Flexivirga</taxon>
    </lineage>
</organism>
<dbReference type="EMBL" id="RJJQ01000007">
    <property type="protein sequence ID" value="RNI22965.1"/>
    <property type="molecule type" value="Genomic_DNA"/>
</dbReference>
<reference evidence="1 2" key="1">
    <citation type="submission" date="2018-11" db="EMBL/GenBank/DDBJ databases">
        <title>Draft genome of Simplicispira Flexivirga sp. BO-16.</title>
        <authorList>
            <person name="Im W.T."/>
        </authorList>
    </citation>
    <scope>NUCLEOTIDE SEQUENCE [LARGE SCALE GENOMIC DNA]</scope>
    <source>
        <strain evidence="1 2">BO-16</strain>
    </source>
</reference>
<accession>A0A3M9MCN8</accession>
<evidence type="ECO:0000313" key="2">
    <source>
        <dbReference type="Proteomes" id="UP000271678"/>
    </source>
</evidence>
<gene>
    <name evidence="1" type="ORF">EFY87_08560</name>
</gene>